<dbReference type="Proteomes" id="UP000035651">
    <property type="component" value="Chromosome"/>
</dbReference>
<dbReference type="STRING" id="656179.AB870_19555"/>
<reference evidence="2" key="1">
    <citation type="submission" date="2016-06" db="EMBL/GenBank/DDBJ databases">
        <title>Complete Genome Sequence of Pandoraea faecigallinarum DSM-23572.</title>
        <authorList>
            <person name="Yong D."/>
            <person name="Ee R."/>
            <person name="Lim Y.-L."/>
            <person name="Yin W.-F."/>
            <person name="Chan K.-G."/>
        </authorList>
    </citation>
    <scope>NUCLEOTIDE SEQUENCE</scope>
    <source>
        <strain evidence="2">DSM 23572</strain>
    </source>
</reference>
<dbReference type="OrthoDB" id="8937291at2"/>
<organism evidence="2 3">
    <name type="scientific">Pandoraea faecigallinarum</name>
    <dbReference type="NCBI Taxonomy" id="656179"/>
    <lineage>
        <taxon>Bacteria</taxon>
        <taxon>Pseudomonadati</taxon>
        <taxon>Pseudomonadota</taxon>
        <taxon>Betaproteobacteria</taxon>
        <taxon>Burkholderiales</taxon>
        <taxon>Burkholderiaceae</taxon>
        <taxon>Pandoraea</taxon>
    </lineage>
</organism>
<dbReference type="EMBL" id="CP011807">
    <property type="protein sequence ID" value="AKM31836.2"/>
    <property type="molecule type" value="Genomic_DNA"/>
</dbReference>
<name>A0A0H3WZ72_9BURK</name>
<dbReference type="RefSeq" id="WP_047907606.1">
    <property type="nucleotide sequence ID" value="NZ_CP011807.3"/>
</dbReference>
<gene>
    <name evidence="2" type="ORF">AB870_19555</name>
</gene>
<proteinExistence type="predicted"/>
<accession>A0A0H3WZ72</accession>
<dbReference type="KEGG" id="pfg:AB870_19555"/>
<dbReference type="AlphaFoldDB" id="A0A0H3WZ72"/>
<keyword evidence="3" id="KW-1185">Reference proteome</keyword>
<feature type="region of interest" description="Disordered" evidence="1">
    <location>
        <begin position="294"/>
        <end position="316"/>
    </location>
</feature>
<evidence type="ECO:0000313" key="2">
    <source>
        <dbReference type="EMBL" id="AKM31836.2"/>
    </source>
</evidence>
<sequence length="316" mass="33215">MQAFEGARVLRAVAEPRAGTQCTTVLPRTSPVEVQVEGRTVMNLPTGLDRVTFLTENRASAVWMEAQGATRPLNGCPADVRPGQVAADIADRMSCLGLGVDAGSRTAVGPETQTGASSGASSDARSEARARTASAPGGASEFATMEALSLPSVYIREPGFEPGTVAALEYDLGWRALAPSWRTVMPSIDEAAWAADPNTALFRAVGRAVLPHLATYEHGDLADEICARIVSFHMHAGGWVDCLSNVTQTAARPSPNGESETVAAIELSDFLRECAGTNWRESLIGREGEDALTRRREACSPASTTAATSVGAAETR</sequence>
<protein>
    <submittedName>
        <fullName evidence="2">Uncharacterized protein</fullName>
    </submittedName>
</protein>
<evidence type="ECO:0000313" key="3">
    <source>
        <dbReference type="Proteomes" id="UP000035651"/>
    </source>
</evidence>
<feature type="compositionally biased region" description="Low complexity" evidence="1">
    <location>
        <begin position="299"/>
        <end position="316"/>
    </location>
</feature>
<evidence type="ECO:0000256" key="1">
    <source>
        <dbReference type="SAM" id="MobiDB-lite"/>
    </source>
</evidence>
<feature type="region of interest" description="Disordered" evidence="1">
    <location>
        <begin position="105"/>
        <end position="138"/>
    </location>
</feature>